<evidence type="ECO:0000313" key="2">
    <source>
        <dbReference type="EMBL" id="AAC15932.1"/>
    </source>
</evidence>
<evidence type="ECO:0000313" key="4">
    <source>
        <dbReference type="EMBL" id="BAA06113.1"/>
    </source>
</evidence>
<organism evidence="4">
    <name type="scientific">Physarum polycephalum</name>
    <name type="common">Many-headed slime mold</name>
    <name type="synonym">Badhamia polycephala</name>
    <dbReference type="NCBI Taxonomy" id="5791"/>
    <lineage>
        <taxon>Eukaryota</taxon>
        <taxon>Amoebozoa</taxon>
        <taxon>Evosea</taxon>
        <taxon>Eumycetozoa</taxon>
        <taxon>Myxogastria</taxon>
        <taxon>Myxogastromycetidae</taxon>
        <taxon>Physariida</taxon>
        <taxon>Physaraceae</taxon>
        <taxon>Physarum</taxon>
    </lineage>
</organism>
<name>Q35591_PHYPO</name>
<gene>
    <name evidence="2" type="primary">URFC</name>
</gene>
<geneLocation type="mitochondrion" evidence="4"/>
<reference evidence="2" key="4">
    <citation type="journal article" date="1998" name="Curr. Genet.">
        <title>Mitochondrial DNA rearrangements associated with mF plasmid integration and plasmodial longevity in Physarum polycephalum.</title>
        <authorList>
            <person name="Nakagawa C.C."/>
            <person name="Jones E.P."/>
            <person name="Miller D.L."/>
        </authorList>
    </citation>
    <scope>NUCLEOTIDE SEQUENCE</scope>
    <source>
        <strain evidence="3">aux2-I</strain>
        <strain evidence="2">aux2-S</strain>
    </source>
</reference>
<evidence type="ECO:0000256" key="1">
    <source>
        <dbReference type="SAM" id="MobiDB-lite"/>
    </source>
</evidence>
<keyword evidence="4" id="KW-0496">Mitochondrion</keyword>
<dbReference type="EMBL" id="AF012249">
    <property type="protein sequence ID" value="AAC15932.1"/>
    <property type="molecule type" value="Genomic_DNA"/>
</dbReference>
<protein>
    <submittedName>
        <fullName evidence="4">ORF-231</fullName>
    </submittedName>
    <submittedName>
        <fullName evidence="2">URFC protein</fullName>
    </submittedName>
</protein>
<reference evidence="4" key="2">
    <citation type="journal article" date="1994" name="Curr. Genet.">
        <title>Complex terminal structure of a linear mitochondrial plasmid from Physarum polycephalum: three terminal inverted repeats and an ORF encoding DNA polymerase.</title>
        <authorList>
            <person name="Takano H."/>
            <person name="Kawano S."/>
            <person name="Kuroiwa T."/>
        </authorList>
    </citation>
    <scope>NUCLEOTIDE SEQUENCE</scope>
    <source>
        <strain evidence="4">CH934 x NG7</strain>
        <plasmid evidence="4">mF</plasmid>
    </source>
</reference>
<feature type="compositionally biased region" description="Basic and acidic residues" evidence="1">
    <location>
        <begin position="196"/>
        <end position="205"/>
    </location>
</feature>
<dbReference type="EMBL" id="D29637">
    <property type="protein sequence ID" value="BAA06113.1"/>
    <property type="molecule type" value="Genomic_DNA"/>
</dbReference>
<dbReference type="EMBL" id="AF012250">
    <property type="protein sequence ID" value="AAC15940.1"/>
    <property type="molecule type" value="Genomic_DNA"/>
</dbReference>
<dbReference type="AlphaFoldDB" id="Q35591"/>
<reference evidence="4" key="3">
    <citation type="journal article" date="1994" name="Curr. Genet.">
        <title>Genetic organization of a linear mitochondrial plasmid (mF) that promotes mitochondrial fusion in Physarum polycephalum.</title>
        <authorList>
            <person name="Takano H."/>
            <person name="Kawano S."/>
            <person name="Kuroiwa T."/>
        </authorList>
    </citation>
    <scope>NUCLEOTIDE SEQUENCE</scope>
    <source>
        <strain evidence="4">CH934 x NG7</strain>
        <plasmid evidence="4">mF</plasmid>
    </source>
</reference>
<feature type="region of interest" description="Disordered" evidence="1">
    <location>
        <begin position="196"/>
        <end position="217"/>
    </location>
</feature>
<accession>Q35591</accession>
<evidence type="ECO:0000313" key="3">
    <source>
        <dbReference type="EMBL" id="AAC15940.1"/>
    </source>
</evidence>
<geneLocation type="plasmid" evidence="4">
    <name>mF</name>
</geneLocation>
<reference evidence="4" key="1">
    <citation type="journal article" date="1992" name="Curr. Genet.">
        <title>Constitutive homologous recombination between mitochondrial DNA and a linear mitochondrial plasmid in Physarum polycephalum.</title>
        <authorList>
            <person name="Takano H."/>
            <person name="Kawano S."/>
            <person name="Kuroiwa T."/>
        </authorList>
    </citation>
    <scope>NUCLEOTIDE SEQUENCE</scope>
    <source>
        <strain evidence="4">CH934 x NG7</strain>
        <plasmid evidence="4">mF</plasmid>
    </source>
</reference>
<dbReference type="PIR" id="T03752">
    <property type="entry name" value="T03752"/>
</dbReference>
<keyword evidence="4" id="KW-0614">Plasmid</keyword>
<proteinExistence type="predicted"/>
<sequence>MNNTKITNIKLITNISPSSENLASKILSQLLPIIQSLPEKSRLRLYPYFINDSSKTGPKKNLSQKDVAALRTLTPSIVQFNEALKTYIDTYNITFGEKNNSVLRSIVNFGESLSKKVENLSINPTVDITSFSHIIDSVIQEAEASSSCILMPAFDPKILYSNQIPNNFLDQKEFTIIFTDIEPTNPLFIKPIKEPKAKKEKPVKERKSKKKVTPITDESEKRLNLIESLKE</sequence>